<comment type="subcellular location">
    <subcellularLocation>
        <location evidence="1">Membrane</location>
        <topology evidence="1">Multi-pass membrane protein</topology>
    </subcellularLocation>
</comment>
<feature type="transmembrane region" description="Helical" evidence="5">
    <location>
        <begin position="41"/>
        <end position="63"/>
    </location>
</feature>
<protein>
    <recommendedName>
        <fullName evidence="6">Sugar phosphate transporter domain-containing protein</fullName>
    </recommendedName>
</protein>
<dbReference type="EMBL" id="KQ241725">
    <property type="protein sequence ID" value="KNC85023.1"/>
    <property type="molecule type" value="Genomic_DNA"/>
</dbReference>
<organism evidence="7 8">
    <name type="scientific">Sphaeroforma arctica JP610</name>
    <dbReference type="NCBI Taxonomy" id="667725"/>
    <lineage>
        <taxon>Eukaryota</taxon>
        <taxon>Ichthyosporea</taxon>
        <taxon>Ichthyophonida</taxon>
        <taxon>Sphaeroforma</taxon>
    </lineage>
</organism>
<feature type="transmembrane region" description="Helical" evidence="5">
    <location>
        <begin position="102"/>
        <end position="123"/>
    </location>
</feature>
<evidence type="ECO:0000259" key="6">
    <source>
        <dbReference type="Pfam" id="PF03151"/>
    </source>
</evidence>
<feature type="transmembrane region" description="Helical" evidence="5">
    <location>
        <begin position="187"/>
        <end position="211"/>
    </location>
</feature>
<dbReference type="RefSeq" id="XP_014158925.1">
    <property type="nucleotide sequence ID" value="XM_014303450.1"/>
</dbReference>
<proteinExistence type="predicted"/>
<name>A0A0L0G9T9_9EUKA</name>
<evidence type="ECO:0000313" key="7">
    <source>
        <dbReference type="EMBL" id="KNC85023.1"/>
    </source>
</evidence>
<reference evidence="7 8" key="1">
    <citation type="submission" date="2011-02" db="EMBL/GenBank/DDBJ databases">
        <title>The Genome Sequence of Sphaeroforma arctica JP610.</title>
        <authorList>
            <consortium name="The Broad Institute Genome Sequencing Platform"/>
            <person name="Russ C."/>
            <person name="Cuomo C."/>
            <person name="Young S.K."/>
            <person name="Zeng Q."/>
            <person name="Gargeya S."/>
            <person name="Alvarado L."/>
            <person name="Berlin A."/>
            <person name="Chapman S.B."/>
            <person name="Chen Z."/>
            <person name="Freedman E."/>
            <person name="Gellesch M."/>
            <person name="Goldberg J."/>
            <person name="Griggs A."/>
            <person name="Gujja S."/>
            <person name="Heilman E."/>
            <person name="Heiman D."/>
            <person name="Howarth C."/>
            <person name="Mehta T."/>
            <person name="Neiman D."/>
            <person name="Pearson M."/>
            <person name="Roberts A."/>
            <person name="Saif S."/>
            <person name="Shea T."/>
            <person name="Shenoy N."/>
            <person name="Sisk P."/>
            <person name="Stolte C."/>
            <person name="Sykes S."/>
            <person name="White J."/>
            <person name="Yandava C."/>
            <person name="Burger G."/>
            <person name="Gray M.W."/>
            <person name="Holland P.W.H."/>
            <person name="King N."/>
            <person name="Lang F.B.F."/>
            <person name="Roger A.J."/>
            <person name="Ruiz-Trillo I."/>
            <person name="Haas B."/>
            <person name="Nusbaum C."/>
            <person name="Birren B."/>
        </authorList>
    </citation>
    <scope>NUCLEOTIDE SEQUENCE [LARGE SCALE GENOMIC DNA]</scope>
    <source>
        <strain evidence="7 8">JP610</strain>
    </source>
</reference>
<sequence>MDAPRQQSTSTRLAAACSYMIVAASLVIFNKVALSTYSFPYPNLMVLSQLVFSLAMLLVLKKARVIEMENFSQQILWQTLPLSLTFIVFLVWGMISLRGVNIAMYTALRRATLIFIMGLDYILQGKVASKQVMGCVGVMMFGAFVAAIRDLEFDAAAYGNLFFYNFLTALYLVLIQKVKQQTRLSTWGLMYYNNVVCIPCLTLLCLFLGEFSAVQEFDSLDDFGFQISMLGSMTLAFVLNYSIFWNTAVNSPLTQSVCGQLKDVLTIIIGVVALESVPFDPVSALGIVISFAGSGLYAKVKYDEGQEEKKRLPK</sequence>
<dbReference type="InterPro" id="IPR050186">
    <property type="entry name" value="TPT_transporter"/>
</dbReference>
<feature type="transmembrane region" description="Helical" evidence="5">
    <location>
        <begin position="223"/>
        <end position="244"/>
    </location>
</feature>
<dbReference type="PANTHER" id="PTHR11132">
    <property type="entry name" value="SOLUTE CARRIER FAMILY 35"/>
    <property type="match status" value="1"/>
</dbReference>
<gene>
    <name evidence="7" type="ORF">SARC_02777</name>
</gene>
<feature type="transmembrane region" description="Helical" evidence="5">
    <location>
        <begin position="132"/>
        <end position="149"/>
    </location>
</feature>
<feature type="transmembrane region" description="Helical" evidence="5">
    <location>
        <begin position="75"/>
        <end position="96"/>
    </location>
</feature>
<dbReference type="AlphaFoldDB" id="A0A0L0G9T9"/>
<evidence type="ECO:0000256" key="1">
    <source>
        <dbReference type="ARBA" id="ARBA00004141"/>
    </source>
</evidence>
<dbReference type="GO" id="GO:0016020">
    <property type="term" value="C:membrane"/>
    <property type="evidence" value="ECO:0007669"/>
    <property type="project" value="UniProtKB-SubCell"/>
</dbReference>
<keyword evidence="3 5" id="KW-1133">Transmembrane helix</keyword>
<evidence type="ECO:0000313" key="8">
    <source>
        <dbReference type="Proteomes" id="UP000054560"/>
    </source>
</evidence>
<dbReference type="Pfam" id="PF03151">
    <property type="entry name" value="TPT"/>
    <property type="match status" value="1"/>
</dbReference>
<evidence type="ECO:0000256" key="3">
    <source>
        <dbReference type="ARBA" id="ARBA00022989"/>
    </source>
</evidence>
<dbReference type="GeneID" id="25903281"/>
<feature type="transmembrane region" description="Helical" evidence="5">
    <location>
        <begin position="155"/>
        <end position="175"/>
    </location>
</feature>
<keyword evidence="2 5" id="KW-0812">Transmembrane</keyword>
<dbReference type="OrthoDB" id="417037at2759"/>
<dbReference type="Proteomes" id="UP000054560">
    <property type="component" value="Unassembled WGS sequence"/>
</dbReference>
<evidence type="ECO:0000256" key="5">
    <source>
        <dbReference type="SAM" id="Phobius"/>
    </source>
</evidence>
<dbReference type="eggNOG" id="KOG1444">
    <property type="taxonomic scope" value="Eukaryota"/>
</dbReference>
<feature type="domain" description="Sugar phosphate transporter" evidence="6">
    <location>
        <begin position="22"/>
        <end position="297"/>
    </location>
</feature>
<dbReference type="InterPro" id="IPR004853">
    <property type="entry name" value="Sugar_P_trans_dom"/>
</dbReference>
<keyword evidence="8" id="KW-1185">Reference proteome</keyword>
<evidence type="ECO:0000256" key="4">
    <source>
        <dbReference type="ARBA" id="ARBA00023136"/>
    </source>
</evidence>
<keyword evidence="4 5" id="KW-0472">Membrane</keyword>
<feature type="transmembrane region" description="Helical" evidence="5">
    <location>
        <begin position="12"/>
        <end position="29"/>
    </location>
</feature>
<accession>A0A0L0G9T9</accession>
<evidence type="ECO:0000256" key="2">
    <source>
        <dbReference type="ARBA" id="ARBA00022692"/>
    </source>
</evidence>